<name>A0ABN2UD67_9MICO</name>
<keyword evidence="2" id="KW-0378">Hydrolase</keyword>
<comment type="caution">
    <text evidence="2">The sequence shown here is derived from an EMBL/GenBank/DDBJ whole genome shotgun (WGS) entry which is preliminary data.</text>
</comment>
<dbReference type="SUPFAM" id="SSF53474">
    <property type="entry name" value="alpha/beta-Hydrolases"/>
    <property type="match status" value="1"/>
</dbReference>
<dbReference type="GO" id="GO:0016787">
    <property type="term" value="F:hydrolase activity"/>
    <property type="evidence" value="ECO:0007669"/>
    <property type="project" value="UniProtKB-KW"/>
</dbReference>
<keyword evidence="3" id="KW-1185">Reference proteome</keyword>
<evidence type="ECO:0000259" key="1">
    <source>
        <dbReference type="Pfam" id="PF12697"/>
    </source>
</evidence>
<organism evidence="2 3">
    <name type="scientific">Terrabacter terrae</name>
    <dbReference type="NCBI Taxonomy" id="318434"/>
    <lineage>
        <taxon>Bacteria</taxon>
        <taxon>Bacillati</taxon>
        <taxon>Actinomycetota</taxon>
        <taxon>Actinomycetes</taxon>
        <taxon>Micrococcales</taxon>
        <taxon>Intrasporangiaceae</taxon>
        <taxon>Terrabacter</taxon>
    </lineage>
</organism>
<dbReference type="PANTHER" id="PTHR43194:SF2">
    <property type="entry name" value="PEROXISOMAL MEMBRANE PROTEIN LPX1"/>
    <property type="match status" value="1"/>
</dbReference>
<evidence type="ECO:0000313" key="3">
    <source>
        <dbReference type="Proteomes" id="UP001501285"/>
    </source>
</evidence>
<accession>A0ABN2UD67</accession>
<dbReference type="PANTHER" id="PTHR43194">
    <property type="entry name" value="HYDROLASE ALPHA/BETA FOLD FAMILY"/>
    <property type="match status" value="1"/>
</dbReference>
<dbReference type="Gene3D" id="3.40.50.1820">
    <property type="entry name" value="alpha/beta hydrolase"/>
    <property type="match status" value="2"/>
</dbReference>
<reference evidence="2 3" key="1">
    <citation type="journal article" date="2019" name="Int. J. Syst. Evol. Microbiol.">
        <title>The Global Catalogue of Microorganisms (GCM) 10K type strain sequencing project: providing services to taxonomists for standard genome sequencing and annotation.</title>
        <authorList>
            <consortium name="The Broad Institute Genomics Platform"/>
            <consortium name="The Broad Institute Genome Sequencing Center for Infectious Disease"/>
            <person name="Wu L."/>
            <person name="Ma J."/>
        </authorList>
    </citation>
    <scope>NUCLEOTIDE SEQUENCE [LARGE SCALE GENOMIC DNA]</scope>
    <source>
        <strain evidence="2 3">JCM 14283</strain>
    </source>
</reference>
<dbReference type="Proteomes" id="UP001501285">
    <property type="component" value="Unassembled WGS sequence"/>
</dbReference>
<dbReference type="InterPro" id="IPR000073">
    <property type="entry name" value="AB_hydrolase_1"/>
</dbReference>
<dbReference type="InterPro" id="IPR050228">
    <property type="entry name" value="Carboxylesterase_BioH"/>
</dbReference>
<evidence type="ECO:0000313" key="2">
    <source>
        <dbReference type="EMBL" id="GAA2030136.1"/>
    </source>
</evidence>
<dbReference type="InterPro" id="IPR029058">
    <property type="entry name" value="AB_hydrolase_fold"/>
</dbReference>
<feature type="domain" description="AB hydrolase-1" evidence="1">
    <location>
        <begin position="14"/>
        <end position="212"/>
    </location>
</feature>
<sequence>MPSAPDRDARPRPLVLLHGLGQSPIAWQDFVSAYGAGRPMSAPWMRGLKPKDPVGFDLGAAAAGVADELELQGVKQADFVGVSVGASVALRLAVERPELVGHLVLGGALVRPSKGALRMQRLAMRLVPQSKLVDAGVSRPRMLAVLDALKGFDGTESLRTVTAPVLVVAGSRDKAGVVAAQELSQQLPTARLQVIDGAGPLLNTESARELADLAHAFLDEGQEPKEPA</sequence>
<dbReference type="RefSeq" id="WP_343990752.1">
    <property type="nucleotide sequence ID" value="NZ_BAAANB010000020.1"/>
</dbReference>
<proteinExistence type="predicted"/>
<gene>
    <name evidence="2" type="ORF">GCM10009740_19760</name>
</gene>
<dbReference type="EMBL" id="BAAANB010000020">
    <property type="protein sequence ID" value="GAA2030136.1"/>
    <property type="molecule type" value="Genomic_DNA"/>
</dbReference>
<dbReference type="Pfam" id="PF12697">
    <property type="entry name" value="Abhydrolase_6"/>
    <property type="match status" value="1"/>
</dbReference>
<protein>
    <submittedName>
        <fullName evidence="2">Alpha/beta hydrolase</fullName>
    </submittedName>
</protein>